<feature type="non-terminal residue" evidence="1">
    <location>
        <position position="1"/>
    </location>
</feature>
<organism evidence="1">
    <name type="scientific">Homo sapiens</name>
    <name type="common">Human</name>
    <dbReference type="NCBI Taxonomy" id="9606"/>
    <lineage>
        <taxon>Eukaryota</taxon>
        <taxon>Metazoa</taxon>
        <taxon>Chordata</taxon>
        <taxon>Craniata</taxon>
        <taxon>Vertebrata</taxon>
        <taxon>Euteleostomi</taxon>
        <taxon>Mammalia</taxon>
        <taxon>Eutheria</taxon>
        <taxon>Euarchontoglires</taxon>
        <taxon>Primates</taxon>
        <taxon>Haplorrhini</taxon>
        <taxon>Catarrhini</taxon>
        <taxon>Hominidae</taxon>
        <taxon>Homo</taxon>
    </lineage>
</organism>
<accession>Q9H282</accession>
<evidence type="ECO:0000313" key="1">
    <source>
        <dbReference type="EMBL" id="AAG48259.1"/>
    </source>
</evidence>
<dbReference type="EMBL" id="AF308291">
    <property type="protein sequence ID" value="AAG48259.1"/>
    <property type="molecule type" value="mRNA"/>
</dbReference>
<dbReference type="AlphaFoldDB" id="Q9H282"/>
<sequence>TPGPGAGFYACPARPLVSGIYSFRWVRGLADQERNWGLSQ</sequence>
<protein>
    <submittedName>
        <fullName evidence="1">Serologically defined breast cancer antigen NY-BR-46</fullName>
    </submittedName>
</protein>
<name>Q9H282_HUMAN</name>
<proteinExistence type="evidence at transcript level"/>
<reference evidence="1" key="1">
    <citation type="journal article" date="2001" name="Cancer Immun.">
        <title>Humoral immunity to human breast cancer: antigen definition and quantitative analysis of mRNA expression.</title>
        <authorList>
            <person name="Scanlan M.J."/>
            <person name="Gout I."/>
            <person name="Gordon C.M."/>
            <person name="Williamson B."/>
            <person name="Stockert E."/>
            <person name="Gure A.O."/>
            <person name="Jager D."/>
            <person name="Chen Y.T."/>
            <person name="Mackay A."/>
            <person name="O'Hare M.J."/>
            <person name="Old L.J."/>
        </authorList>
    </citation>
    <scope>NUCLEOTIDE SEQUENCE</scope>
    <source>
        <tissue evidence="1">Breast</tissue>
    </source>
</reference>